<gene>
    <name evidence="2" type="ORF">PF008_g1021</name>
</gene>
<comment type="caution">
    <text evidence="2">The sequence shown here is derived from an EMBL/GenBank/DDBJ whole genome shotgun (WGS) entry which is preliminary data.</text>
</comment>
<organism evidence="2 3">
    <name type="scientific">Phytophthora fragariae</name>
    <dbReference type="NCBI Taxonomy" id="53985"/>
    <lineage>
        <taxon>Eukaryota</taxon>
        <taxon>Sar</taxon>
        <taxon>Stramenopiles</taxon>
        <taxon>Oomycota</taxon>
        <taxon>Peronosporomycetes</taxon>
        <taxon>Peronosporales</taxon>
        <taxon>Peronosporaceae</taxon>
        <taxon>Phytophthora</taxon>
    </lineage>
</organism>
<reference evidence="2 3" key="1">
    <citation type="submission" date="2018-09" db="EMBL/GenBank/DDBJ databases">
        <title>Genomic investigation of the strawberry pathogen Phytophthora fragariae indicates pathogenicity is determined by transcriptional variation in three key races.</title>
        <authorList>
            <person name="Adams T.M."/>
            <person name="Armitage A.D."/>
            <person name="Sobczyk M.K."/>
            <person name="Bates H.J."/>
            <person name="Dunwell J.M."/>
            <person name="Nellist C.F."/>
            <person name="Harrison R.J."/>
        </authorList>
    </citation>
    <scope>NUCLEOTIDE SEQUENCE [LARGE SCALE GENOMIC DNA]</scope>
    <source>
        <strain evidence="2 3">NOV-77</strain>
    </source>
</reference>
<name>A0A6G0SLK3_9STRA</name>
<dbReference type="Proteomes" id="UP000486351">
    <property type="component" value="Unassembled WGS sequence"/>
</dbReference>
<evidence type="ECO:0000313" key="2">
    <source>
        <dbReference type="EMBL" id="KAE9361466.1"/>
    </source>
</evidence>
<keyword evidence="1" id="KW-0732">Signal</keyword>
<evidence type="ECO:0000313" key="3">
    <source>
        <dbReference type="Proteomes" id="UP000486351"/>
    </source>
</evidence>
<feature type="signal peptide" evidence="1">
    <location>
        <begin position="1"/>
        <end position="25"/>
    </location>
</feature>
<dbReference type="AlphaFoldDB" id="A0A6G0SLK3"/>
<proteinExistence type="predicted"/>
<evidence type="ECO:0000256" key="1">
    <source>
        <dbReference type="SAM" id="SignalP"/>
    </source>
</evidence>
<protein>
    <submittedName>
        <fullName evidence="2">Uncharacterized protein</fullName>
    </submittedName>
</protein>
<accession>A0A6G0SLK3</accession>
<sequence length="62" mass="6208">MGLIQGKQSVHLLALDLVLPTDCCALFCEPSAPPGSRAGHCSTATMTGSSCSSSSIAGVDAR</sequence>
<dbReference type="EMBL" id="QXFY01000023">
    <property type="protein sequence ID" value="KAE9361466.1"/>
    <property type="molecule type" value="Genomic_DNA"/>
</dbReference>
<feature type="chain" id="PRO_5026282840" evidence="1">
    <location>
        <begin position="26"/>
        <end position="62"/>
    </location>
</feature>